<keyword evidence="5 7" id="KW-0720">Serine protease</keyword>
<keyword evidence="3 7" id="KW-0645">Protease</keyword>
<keyword evidence="11" id="KW-1185">Reference proteome</keyword>
<dbReference type="GO" id="GO:0009368">
    <property type="term" value="C:endopeptidase Clp complex"/>
    <property type="evidence" value="ECO:0007669"/>
    <property type="project" value="TreeGrafter"/>
</dbReference>
<dbReference type="GO" id="GO:0005737">
    <property type="term" value="C:cytoplasm"/>
    <property type="evidence" value="ECO:0007669"/>
    <property type="project" value="UniProtKB-SubCell"/>
</dbReference>
<evidence type="ECO:0000256" key="9">
    <source>
        <dbReference type="RuleBase" id="RU003567"/>
    </source>
</evidence>
<dbReference type="InterPro" id="IPR029045">
    <property type="entry name" value="ClpP/crotonase-like_dom_sf"/>
</dbReference>
<dbReference type="InterPro" id="IPR033135">
    <property type="entry name" value="ClpP_His_AS"/>
</dbReference>
<evidence type="ECO:0000313" key="11">
    <source>
        <dbReference type="Proteomes" id="UP000295673"/>
    </source>
</evidence>
<dbReference type="InterPro" id="IPR023562">
    <property type="entry name" value="ClpP/TepA"/>
</dbReference>
<evidence type="ECO:0000256" key="6">
    <source>
        <dbReference type="ARBA" id="ARBA00034021"/>
    </source>
</evidence>
<dbReference type="PANTHER" id="PTHR10381">
    <property type="entry name" value="ATP-DEPENDENT CLP PROTEASE PROTEOLYTIC SUBUNIT"/>
    <property type="match status" value="1"/>
</dbReference>
<reference evidence="10 11" key="1">
    <citation type="submission" date="2019-03" db="EMBL/GenBank/DDBJ databases">
        <title>Genomic Encyclopedia of Archaeal and Bacterial Type Strains, Phase II (KMG-II): from individual species to whole genera.</title>
        <authorList>
            <person name="Goeker M."/>
        </authorList>
    </citation>
    <scope>NUCLEOTIDE SEQUENCE [LARGE SCALE GENOMIC DNA]</scope>
    <source>
        <strain evidence="10 11">DSM 26433</strain>
    </source>
</reference>
<comment type="similarity">
    <text evidence="1 7 9">Belongs to the peptidase S14 family.</text>
</comment>
<dbReference type="GO" id="GO:0051117">
    <property type="term" value="F:ATPase binding"/>
    <property type="evidence" value="ECO:0007669"/>
    <property type="project" value="TreeGrafter"/>
</dbReference>
<dbReference type="PROSITE" id="PS00382">
    <property type="entry name" value="CLP_PROTEASE_HIS"/>
    <property type="match status" value="1"/>
</dbReference>
<organism evidence="10 11">
    <name type="scientific">Shimia isoporae</name>
    <dbReference type="NCBI Taxonomy" id="647720"/>
    <lineage>
        <taxon>Bacteria</taxon>
        <taxon>Pseudomonadati</taxon>
        <taxon>Pseudomonadota</taxon>
        <taxon>Alphaproteobacteria</taxon>
        <taxon>Rhodobacterales</taxon>
        <taxon>Roseobacteraceae</taxon>
    </lineage>
</organism>
<dbReference type="Gene3D" id="3.90.226.10">
    <property type="entry name" value="2-enoyl-CoA Hydratase, Chain A, domain 1"/>
    <property type="match status" value="1"/>
</dbReference>
<protein>
    <recommendedName>
        <fullName evidence="7 9">ATP-dependent Clp protease proteolytic subunit</fullName>
        <ecNumber evidence="7">3.4.21.92</ecNumber>
    </recommendedName>
    <alternativeName>
        <fullName evidence="7">Endopeptidase Clp</fullName>
    </alternativeName>
</protein>
<dbReference type="EC" id="3.4.21.92" evidence="7"/>
<gene>
    <name evidence="7" type="primary">clpP</name>
    <name evidence="10" type="ORF">BXY66_3648</name>
</gene>
<dbReference type="PANTHER" id="PTHR10381:SF70">
    <property type="entry name" value="ATP-DEPENDENT CLP PROTEASE PROTEOLYTIC SUBUNIT"/>
    <property type="match status" value="1"/>
</dbReference>
<dbReference type="GO" id="GO:0004176">
    <property type="term" value="F:ATP-dependent peptidase activity"/>
    <property type="evidence" value="ECO:0007669"/>
    <property type="project" value="InterPro"/>
</dbReference>
<dbReference type="CDD" id="cd07017">
    <property type="entry name" value="S14_ClpP_2"/>
    <property type="match status" value="1"/>
</dbReference>
<dbReference type="GO" id="GO:0004252">
    <property type="term" value="F:serine-type endopeptidase activity"/>
    <property type="evidence" value="ECO:0007669"/>
    <property type="project" value="UniProtKB-UniRule"/>
</dbReference>
<dbReference type="GO" id="GO:0006515">
    <property type="term" value="P:protein quality control for misfolded or incompletely synthesized proteins"/>
    <property type="evidence" value="ECO:0007669"/>
    <property type="project" value="TreeGrafter"/>
</dbReference>
<comment type="subunit">
    <text evidence="7">Fourteen ClpP subunits assemble into 2 heptameric rings which stack back to back to give a disk-like structure with a central cavity, resembling the structure of eukaryotic proteasomes.</text>
</comment>
<dbReference type="OrthoDB" id="9802800at2"/>
<evidence type="ECO:0000256" key="2">
    <source>
        <dbReference type="ARBA" id="ARBA00022490"/>
    </source>
</evidence>
<proteinExistence type="inferred from homology"/>
<dbReference type="EMBL" id="SMGR01000004">
    <property type="protein sequence ID" value="TCK99943.1"/>
    <property type="molecule type" value="Genomic_DNA"/>
</dbReference>
<dbReference type="NCBIfam" id="NF009205">
    <property type="entry name" value="PRK12553.1"/>
    <property type="match status" value="1"/>
</dbReference>
<comment type="function">
    <text evidence="7">Cleaves peptides in various proteins in a process that requires ATP hydrolysis. Has a chymotrypsin-like activity. Plays a major role in the degradation of misfolded proteins.</text>
</comment>
<sequence length="195" mass="21455">MTPTYLKENQEEPQAPARIGELFFQSRNVIVAGQIDDKLAQRTATHLLALAEENDDPINVFISSPGGHVESGDMVHDMIRFIKPAVRTIGSGWVASAGALIFVGAKPENRFCLPNTRFLLHQPSGGIGGQVTDMQIQAEQIRIMRQRFDHLFAEATGQTPEKIAADTARDFWLTAPEAIDYGLVGKIIETADELK</sequence>
<evidence type="ECO:0000256" key="8">
    <source>
        <dbReference type="PROSITE-ProRule" id="PRU10086"/>
    </source>
</evidence>
<dbReference type="SUPFAM" id="SSF52096">
    <property type="entry name" value="ClpP/crotonase"/>
    <property type="match status" value="1"/>
</dbReference>
<dbReference type="RefSeq" id="WP_132861765.1">
    <property type="nucleotide sequence ID" value="NZ_SMGR01000004.1"/>
</dbReference>
<comment type="caution">
    <text evidence="10">The sequence shown here is derived from an EMBL/GenBank/DDBJ whole genome shotgun (WGS) entry which is preliminary data.</text>
</comment>
<evidence type="ECO:0000256" key="5">
    <source>
        <dbReference type="ARBA" id="ARBA00022825"/>
    </source>
</evidence>
<feature type="active site" evidence="7 8">
    <location>
        <position position="121"/>
    </location>
</feature>
<evidence type="ECO:0000256" key="4">
    <source>
        <dbReference type="ARBA" id="ARBA00022801"/>
    </source>
</evidence>
<feature type="active site" description="Nucleophile" evidence="7">
    <location>
        <position position="96"/>
    </location>
</feature>
<evidence type="ECO:0000256" key="7">
    <source>
        <dbReference type="HAMAP-Rule" id="MF_00444"/>
    </source>
</evidence>
<evidence type="ECO:0000256" key="1">
    <source>
        <dbReference type="ARBA" id="ARBA00007039"/>
    </source>
</evidence>
<dbReference type="PRINTS" id="PR00127">
    <property type="entry name" value="CLPPROTEASEP"/>
</dbReference>
<dbReference type="Proteomes" id="UP000295673">
    <property type="component" value="Unassembled WGS sequence"/>
</dbReference>
<dbReference type="Pfam" id="PF00574">
    <property type="entry name" value="CLP_protease"/>
    <property type="match status" value="1"/>
</dbReference>
<evidence type="ECO:0000313" key="10">
    <source>
        <dbReference type="EMBL" id="TCK99943.1"/>
    </source>
</evidence>
<name>A0A4R1N3D0_9RHOB</name>
<accession>A0A4R1N3D0</accession>
<evidence type="ECO:0000256" key="3">
    <source>
        <dbReference type="ARBA" id="ARBA00022670"/>
    </source>
</evidence>
<comment type="subcellular location">
    <subcellularLocation>
        <location evidence="7">Cytoplasm</location>
    </subcellularLocation>
</comment>
<comment type="catalytic activity">
    <reaction evidence="6 7 8">
        <text>Hydrolysis of proteins to small peptides in the presence of ATP and magnesium. alpha-casein is the usual test substrate. In the absence of ATP, only oligopeptides shorter than five residues are hydrolyzed (such as succinyl-Leu-Tyr-|-NHMec, and Leu-Tyr-Leu-|-Tyr-Trp, in which cleavage of the -Tyr-|-Leu- and -Tyr-|-Trp bonds also occurs).</text>
        <dbReference type="EC" id="3.4.21.92"/>
    </reaction>
</comment>
<keyword evidence="4 7" id="KW-0378">Hydrolase</keyword>
<keyword evidence="2 7" id="KW-0963">Cytoplasm</keyword>
<dbReference type="HAMAP" id="MF_00444">
    <property type="entry name" value="ClpP"/>
    <property type="match status" value="1"/>
</dbReference>
<dbReference type="InterPro" id="IPR001907">
    <property type="entry name" value="ClpP"/>
</dbReference>
<dbReference type="AlphaFoldDB" id="A0A4R1N3D0"/>